<comment type="caution">
    <text evidence="1">The sequence shown here is derived from an EMBL/GenBank/DDBJ whole genome shotgun (WGS) entry which is preliminary data.</text>
</comment>
<proteinExistence type="predicted"/>
<keyword evidence="2" id="KW-1185">Reference proteome</keyword>
<dbReference type="EMBL" id="CAJVPW010002506">
    <property type="protein sequence ID" value="CAG8507889.1"/>
    <property type="molecule type" value="Genomic_DNA"/>
</dbReference>
<sequence length="103" mass="12322">MYKLVNVFNLKNLQNSQNYKISSVLLSQDKISEHEDDYIIESSNEEQDIYESELTYLHEVLNKTKKLLEESRNKPKRHLWLKKVYPNFKLLEKMNSDISSLDN</sequence>
<dbReference type="Proteomes" id="UP000789366">
    <property type="component" value="Unassembled WGS sequence"/>
</dbReference>
<protein>
    <submittedName>
        <fullName evidence="1">16219_t:CDS:1</fullName>
    </submittedName>
</protein>
<gene>
    <name evidence="1" type="ORF">SPELUC_LOCUS3334</name>
</gene>
<organism evidence="1 2">
    <name type="scientific">Cetraspora pellucida</name>
    <dbReference type="NCBI Taxonomy" id="1433469"/>
    <lineage>
        <taxon>Eukaryota</taxon>
        <taxon>Fungi</taxon>
        <taxon>Fungi incertae sedis</taxon>
        <taxon>Mucoromycota</taxon>
        <taxon>Glomeromycotina</taxon>
        <taxon>Glomeromycetes</taxon>
        <taxon>Diversisporales</taxon>
        <taxon>Gigasporaceae</taxon>
        <taxon>Cetraspora</taxon>
    </lineage>
</organism>
<accession>A0ACA9L2R5</accession>
<evidence type="ECO:0000313" key="1">
    <source>
        <dbReference type="EMBL" id="CAG8507889.1"/>
    </source>
</evidence>
<reference evidence="1" key="1">
    <citation type="submission" date="2021-06" db="EMBL/GenBank/DDBJ databases">
        <authorList>
            <person name="Kallberg Y."/>
            <person name="Tangrot J."/>
            <person name="Rosling A."/>
        </authorList>
    </citation>
    <scope>NUCLEOTIDE SEQUENCE</scope>
    <source>
        <strain evidence="1">28 12/20/2015</strain>
    </source>
</reference>
<evidence type="ECO:0000313" key="2">
    <source>
        <dbReference type="Proteomes" id="UP000789366"/>
    </source>
</evidence>
<name>A0ACA9L2R5_9GLOM</name>